<keyword evidence="4" id="KW-0418">Kinase</keyword>
<dbReference type="SUPFAM" id="SSF57798">
    <property type="entry name" value="Casein kinase II beta subunit"/>
    <property type="match status" value="1"/>
</dbReference>
<keyword evidence="4" id="KW-0808">Transferase</keyword>
<dbReference type="GO" id="GO:0005737">
    <property type="term" value="C:cytoplasm"/>
    <property type="evidence" value="ECO:0007669"/>
    <property type="project" value="TreeGrafter"/>
</dbReference>
<dbReference type="VEuPathDB" id="FungiDB:BCV72DRAFT_253279"/>
<dbReference type="Gene3D" id="2.20.25.20">
    <property type="match status" value="1"/>
</dbReference>
<name>A0A0A1N1M7_RHIZD</name>
<dbReference type="PANTHER" id="PTHR11740">
    <property type="entry name" value="CASEIN KINASE II SUBUNIT BETA"/>
    <property type="match status" value="1"/>
</dbReference>
<dbReference type="OMA" id="WIHWFCK"/>
<dbReference type="InterPro" id="IPR016149">
    <property type="entry name" value="Casein_kin_II_reg-sub_N"/>
</dbReference>
<dbReference type="EMBL" id="KV921446">
    <property type="protein sequence ID" value="ORE14928.1"/>
    <property type="molecule type" value="Genomic_DNA"/>
</dbReference>
<dbReference type="Pfam" id="PF01214">
    <property type="entry name" value="CK_II_beta"/>
    <property type="match status" value="1"/>
</dbReference>
<dbReference type="FunFam" id="2.20.25.20:FF:000001">
    <property type="entry name" value="Casein kinase II subunit beta"/>
    <property type="match status" value="1"/>
</dbReference>
<gene>
    <name evidence="4" type="ORF">BCV71DRAFT_41081</name>
</gene>
<reference evidence="4 5" key="1">
    <citation type="journal article" date="2016" name="Proc. Natl. Acad. Sci. U.S.A.">
        <title>Lipid metabolic changes in an early divergent fungus govern the establishment of a mutualistic symbiosis with endobacteria.</title>
        <authorList>
            <person name="Lastovetsky O.A."/>
            <person name="Gaspar M.L."/>
            <person name="Mondo S.J."/>
            <person name="LaButti K.M."/>
            <person name="Sandor L."/>
            <person name="Grigoriev I.V."/>
            <person name="Henry S.A."/>
            <person name="Pawlowska T.E."/>
        </authorList>
    </citation>
    <scope>NUCLEOTIDE SEQUENCE [LARGE SCALE GENOMIC DNA]</scope>
    <source>
        <strain evidence="4 5">ATCC 11559</strain>
    </source>
</reference>
<dbReference type="GO" id="GO:0006359">
    <property type="term" value="P:regulation of transcription by RNA polymerase III"/>
    <property type="evidence" value="ECO:0007669"/>
    <property type="project" value="TreeGrafter"/>
</dbReference>
<dbReference type="Proteomes" id="UP000242381">
    <property type="component" value="Unassembled WGS sequence"/>
</dbReference>
<dbReference type="PANTHER" id="PTHR11740:SF0">
    <property type="entry name" value="CASEIN KINASE II SUBUNIT BETA"/>
    <property type="match status" value="1"/>
</dbReference>
<dbReference type="InterPro" id="IPR035991">
    <property type="entry name" value="Casein_kinase_II_beta-like"/>
</dbReference>
<dbReference type="GO" id="GO:0005956">
    <property type="term" value="C:protein kinase CK2 complex"/>
    <property type="evidence" value="ECO:0007669"/>
    <property type="project" value="UniProtKB-UniRule"/>
</dbReference>
<evidence type="ECO:0000256" key="3">
    <source>
        <dbReference type="RuleBase" id="RU361268"/>
    </source>
</evidence>
<organism evidence="4 5">
    <name type="scientific">Rhizopus microsporus</name>
    <dbReference type="NCBI Taxonomy" id="58291"/>
    <lineage>
        <taxon>Eukaryota</taxon>
        <taxon>Fungi</taxon>
        <taxon>Fungi incertae sedis</taxon>
        <taxon>Mucoromycota</taxon>
        <taxon>Mucoromycotina</taxon>
        <taxon>Mucoromycetes</taxon>
        <taxon>Mucorales</taxon>
        <taxon>Mucorineae</taxon>
        <taxon>Rhizopodaceae</taxon>
        <taxon>Rhizopus</taxon>
    </lineage>
</organism>
<sequence length="231" mass="26705">MNVYIDGDDSASMDLDQPQSWISWFCSAPNHKYYAEIDEKFIEDPFNLSGLSSQVPLYKETLEVILNMEPNDAMYSRIPDLSLLQPSAELLYGLIHQRYIITKDGMLQMLEKYKAGEFGKCPRFYCDGCHLLPCGQHDTPKQSNVRLYCPNCKDIYIPPNPKYAHIDGAHFGTTFPHLFFHTFPECIREVTPTVYQPKIFGFRVSPLSSTGPRMQWLRTFPDKKLTEEDEE</sequence>
<dbReference type="Gene3D" id="1.10.1820.10">
    <property type="entry name" value="protein kinase ck2 holoenzyme, chain C, domain 1"/>
    <property type="match status" value="1"/>
</dbReference>
<dbReference type="GO" id="GO:0019887">
    <property type="term" value="F:protein kinase regulator activity"/>
    <property type="evidence" value="ECO:0007669"/>
    <property type="project" value="InterPro"/>
</dbReference>
<evidence type="ECO:0000256" key="1">
    <source>
        <dbReference type="ARBA" id="ARBA00006941"/>
    </source>
</evidence>
<protein>
    <recommendedName>
        <fullName evidence="3">Casein kinase II subunit beta</fullName>
        <shortName evidence="3">CK II beta</shortName>
    </recommendedName>
</protein>
<dbReference type="GO" id="GO:0016301">
    <property type="term" value="F:kinase activity"/>
    <property type="evidence" value="ECO:0007669"/>
    <property type="project" value="UniProtKB-KW"/>
</dbReference>
<dbReference type="FunFam" id="1.10.1820.10:FF:000005">
    <property type="entry name" value="Casein kinase II subunit beta"/>
    <property type="match status" value="1"/>
</dbReference>
<dbReference type="AlphaFoldDB" id="A0A0A1N1M7"/>
<dbReference type="InterPro" id="IPR000704">
    <property type="entry name" value="Casein_kinase_II_reg-sub"/>
</dbReference>
<evidence type="ECO:0000313" key="4">
    <source>
        <dbReference type="EMBL" id="ORE14928.1"/>
    </source>
</evidence>
<comment type="subunit">
    <text evidence="3">Tetramer of two alpha and two beta subunits.</text>
</comment>
<evidence type="ECO:0000313" key="5">
    <source>
        <dbReference type="Proteomes" id="UP000242381"/>
    </source>
</evidence>
<proteinExistence type="inferred from homology"/>
<dbReference type="PRINTS" id="PR00472">
    <property type="entry name" value="CASNKINASEII"/>
</dbReference>
<evidence type="ECO:0000256" key="2">
    <source>
        <dbReference type="ARBA" id="ARBA00045899"/>
    </source>
</evidence>
<dbReference type="SMART" id="SM01085">
    <property type="entry name" value="CK_II_beta"/>
    <property type="match status" value="1"/>
</dbReference>
<accession>A0A0A1N1M7</accession>
<comment type="function">
    <text evidence="2 3">Regulatory subunit of casein kinase II/CK2. As part of the kinase complex regulates the basal catalytic activity of the alpha subunit a constitutively active serine/threonine-protein kinase that phosphorylates a large number of substrates containing acidic residues C-terminal to the phosphorylated serine or threonine.</text>
</comment>
<dbReference type="GO" id="GO:0034456">
    <property type="term" value="C:UTP-C complex"/>
    <property type="evidence" value="ECO:0007669"/>
    <property type="project" value="TreeGrafter"/>
</dbReference>
<comment type="similarity">
    <text evidence="1 3">Belongs to the casein kinase 2 subunit beta family.</text>
</comment>